<comment type="caution">
    <text evidence="1">The sequence shown here is derived from an EMBL/GenBank/DDBJ whole genome shotgun (WGS) entry which is preliminary data.</text>
</comment>
<evidence type="ECO:0000313" key="1">
    <source>
        <dbReference type="EMBL" id="CAK7925661.1"/>
    </source>
</evidence>
<evidence type="ECO:0000313" key="2">
    <source>
        <dbReference type="Proteomes" id="UP001162060"/>
    </source>
</evidence>
<accession>A0AAV1TVG2</accession>
<dbReference type="EMBL" id="CAKLBY020000087">
    <property type="protein sequence ID" value="CAK7925661.1"/>
    <property type="molecule type" value="Genomic_DNA"/>
</dbReference>
<name>A0AAV1TVG2_9STRA</name>
<sequence>MIASANLVWNDWCRLIQGGGGSNVARNVAHVKLMTLSPNVIPEWRAATEAAIVNVTSSSTGPL</sequence>
<protein>
    <submittedName>
        <fullName evidence="1">Uncharacterized protein</fullName>
    </submittedName>
</protein>
<dbReference type="AlphaFoldDB" id="A0AAV1TVG2"/>
<dbReference type="Proteomes" id="UP001162060">
    <property type="component" value="Unassembled WGS sequence"/>
</dbReference>
<organism evidence="1 2">
    <name type="scientific">Peronospora matthiolae</name>
    <dbReference type="NCBI Taxonomy" id="2874970"/>
    <lineage>
        <taxon>Eukaryota</taxon>
        <taxon>Sar</taxon>
        <taxon>Stramenopiles</taxon>
        <taxon>Oomycota</taxon>
        <taxon>Peronosporomycetes</taxon>
        <taxon>Peronosporales</taxon>
        <taxon>Peronosporaceae</taxon>
        <taxon>Peronospora</taxon>
    </lineage>
</organism>
<gene>
    <name evidence="1" type="ORF">PM001_LOCUS10811</name>
</gene>
<reference evidence="1" key="1">
    <citation type="submission" date="2024-01" db="EMBL/GenBank/DDBJ databases">
        <authorList>
            <person name="Webb A."/>
        </authorList>
    </citation>
    <scope>NUCLEOTIDE SEQUENCE</scope>
    <source>
        <strain evidence="1">Pm1</strain>
    </source>
</reference>
<proteinExistence type="predicted"/>